<dbReference type="AlphaFoldDB" id="A0A9D9ILG3"/>
<dbReference type="Proteomes" id="UP000823757">
    <property type="component" value="Unassembled WGS sequence"/>
</dbReference>
<proteinExistence type="predicted"/>
<reference evidence="1" key="1">
    <citation type="submission" date="2020-10" db="EMBL/GenBank/DDBJ databases">
        <authorList>
            <person name="Gilroy R."/>
        </authorList>
    </citation>
    <scope>NUCLEOTIDE SEQUENCE</scope>
    <source>
        <strain evidence="1">B1-13419</strain>
    </source>
</reference>
<organism evidence="1 2">
    <name type="scientific">Candidatus Cryptobacteroides faecigallinarum</name>
    <dbReference type="NCBI Taxonomy" id="2840763"/>
    <lineage>
        <taxon>Bacteria</taxon>
        <taxon>Pseudomonadati</taxon>
        <taxon>Bacteroidota</taxon>
        <taxon>Bacteroidia</taxon>
        <taxon>Bacteroidales</taxon>
        <taxon>Candidatus Cryptobacteroides</taxon>
    </lineage>
</organism>
<dbReference type="EMBL" id="JADIMD010000049">
    <property type="protein sequence ID" value="MBO8474370.1"/>
    <property type="molecule type" value="Genomic_DNA"/>
</dbReference>
<gene>
    <name evidence="1" type="ORF">IAB91_03645</name>
</gene>
<comment type="caution">
    <text evidence="1">The sequence shown here is derived from an EMBL/GenBank/DDBJ whole genome shotgun (WGS) entry which is preliminary data.</text>
</comment>
<name>A0A9D9ILG3_9BACT</name>
<sequence>MEIRKEYLGMSGAEVWEIVVDYVKRHGSFTSVTGIPYSATFVGSCIFIKGGSPCTKRATEGEYLTGKDFIAAYDIVKTLDEINTAKVKPYIKRQQTPFIGLLVCSGVIEL</sequence>
<accession>A0A9D9ILG3</accession>
<protein>
    <submittedName>
        <fullName evidence="1">Uncharacterized protein</fullName>
    </submittedName>
</protein>
<evidence type="ECO:0000313" key="2">
    <source>
        <dbReference type="Proteomes" id="UP000823757"/>
    </source>
</evidence>
<reference evidence="1" key="2">
    <citation type="journal article" date="2021" name="PeerJ">
        <title>Extensive microbial diversity within the chicken gut microbiome revealed by metagenomics and culture.</title>
        <authorList>
            <person name="Gilroy R."/>
            <person name="Ravi A."/>
            <person name="Getino M."/>
            <person name="Pursley I."/>
            <person name="Horton D.L."/>
            <person name="Alikhan N.F."/>
            <person name="Baker D."/>
            <person name="Gharbi K."/>
            <person name="Hall N."/>
            <person name="Watson M."/>
            <person name="Adriaenssens E.M."/>
            <person name="Foster-Nyarko E."/>
            <person name="Jarju S."/>
            <person name="Secka A."/>
            <person name="Antonio M."/>
            <person name="Oren A."/>
            <person name="Chaudhuri R.R."/>
            <person name="La Ragione R."/>
            <person name="Hildebrand F."/>
            <person name="Pallen M.J."/>
        </authorList>
    </citation>
    <scope>NUCLEOTIDE SEQUENCE</scope>
    <source>
        <strain evidence="1">B1-13419</strain>
    </source>
</reference>
<evidence type="ECO:0000313" key="1">
    <source>
        <dbReference type="EMBL" id="MBO8474370.1"/>
    </source>
</evidence>